<sequence>MADHKMVMMARLRAALSASDKQTQQFLQPLLSLRGVQDLLLTFVQDASRSFEDWVWDPPVRQTLLQLQQQHEQQGPHDEAVSNPHELDRVYARALHERLAEATLADHENETPRAFLEAATAAQDEGKQKFHARFYYAARNAFLKSLDAVEKHQVSEYYGHSVPPSKWDDDEIQAWYVQLCTNVAICSIKLKDLALIQEYATKALSVDETSTKALYALAKGQLMEHRHDEAEKVIEKALGVYPDKAQFLNLRKDVAAARRKWDLNQAEVATLGASQLAAAAAVGDTIHLTALTPEEQELQYEKERQVRVDATRLPSREEGMQLAASRLHVYFMKMKQQMAVEIRPLHNADAGEEPLFECTIANGETGEVLASDVQGPSKKSVKNEASKIALHKLWHDKQEAGKLLPEELAELERFESVKAGSQMLMNEPAVPTEAKQPCGKAGSGNDPPQVPIRITCLERQLQPLQLLNQLTQRGNLLARFDIRDVSPSKDVTEFECKGYLNDEYVGAATAISKKKARAEVARQMLAAAYEQNLIFVYDGSTDNEDEDGTYDGKDLDRDEQGLASDA</sequence>
<evidence type="ECO:0000259" key="3">
    <source>
        <dbReference type="PROSITE" id="PS50137"/>
    </source>
</evidence>
<dbReference type="GO" id="GO:0003723">
    <property type="term" value="F:RNA binding"/>
    <property type="evidence" value="ECO:0007669"/>
    <property type="project" value="UniProtKB-UniRule"/>
</dbReference>
<reference evidence="4" key="1">
    <citation type="submission" date="2024-01" db="EMBL/GenBank/DDBJ databases">
        <authorList>
            <person name="Webb A."/>
        </authorList>
    </citation>
    <scope>NUCLEOTIDE SEQUENCE</scope>
    <source>
        <strain evidence="4">Pm1</strain>
    </source>
</reference>
<dbReference type="InterPro" id="IPR014720">
    <property type="entry name" value="dsRBD_dom"/>
</dbReference>
<organism evidence="4 5">
    <name type="scientific">Peronospora matthiolae</name>
    <dbReference type="NCBI Taxonomy" id="2874970"/>
    <lineage>
        <taxon>Eukaryota</taxon>
        <taxon>Sar</taxon>
        <taxon>Stramenopiles</taxon>
        <taxon>Oomycota</taxon>
        <taxon>Peronosporomycetes</taxon>
        <taxon>Peronosporales</taxon>
        <taxon>Peronosporaceae</taxon>
        <taxon>Peronospora</taxon>
    </lineage>
</organism>
<dbReference type="InterPro" id="IPR050754">
    <property type="entry name" value="FKBP4/5/8-like"/>
</dbReference>
<feature type="region of interest" description="Disordered" evidence="2">
    <location>
        <begin position="538"/>
        <end position="566"/>
    </location>
</feature>
<feature type="domain" description="DRBM" evidence="3">
    <location>
        <begin position="462"/>
        <end position="530"/>
    </location>
</feature>
<evidence type="ECO:0000313" key="5">
    <source>
        <dbReference type="Proteomes" id="UP001162060"/>
    </source>
</evidence>
<dbReference type="Gene3D" id="1.25.40.10">
    <property type="entry name" value="Tetratricopeptide repeat domain"/>
    <property type="match status" value="1"/>
</dbReference>
<dbReference type="SUPFAM" id="SSF48452">
    <property type="entry name" value="TPR-like"/>
    <property type="match status" value="1"/>
</dbReference>
<comment type="caution">
    <text evidence="4">The sequence shown here is derived from an EMBL/GenBank/DDBJ whole genome shotgun (WGS) entry which is preliminary data.</text>
</comment>
<name>A0AAV1UEE3_9STRA</name>
<feature type="compositionally biased region" description="Basic and acidic residues" evidence="2">
    <location>
        <begin position="550"/>
        <end position="560"/>
    </location>
</feature>
<gene>
    <name evidence="4" type="ORF">PM001_LOCUS18306</name>
</gene>
<dbReference type="EMBL" id="CAKLBY020000193">
    <property type="protein sequence ID" value="CAK7933156.1"/>
    <property type="molecule type" value="Genomic_DNA"/>
</dbReference>
<dbReference type="AlphaFoldDB" id="A0AAV1UEE3"/>
<evidence type="ECO:0000256" key="1">
    <source>
        <dbReference type="PROSITE-ProRule" id="PRU00266"/>
    </source>
</evidence>
<proteinExistence type="predicted"/>
<dbReference type="PANTHER" id="PTHR46512">
    <property type="entry name" value="PEPTIDYLPROLYL ISOMERASE"/>
    <property type="match status" value="1"/>
</dbReference>
<dbReference type="SMART" id="SM00358">
    <property type="entry name" value="DSRM"/>
    <property type="match status" value="2"/>
</dbReference>
<dbReference type="PROSITE" id="PS50137">
    <property type="entry name" value="DS_RBD"/>
    <property type="match status" value="1"/>
</dbReference>
<keyword evidence="1" id="KW-0694">RNA-binding</keyword>
<protein>
    <recommendedName>
        <fullName evidence="3">DRBM domain-containing protein</fullName>
    </recommendedName>
</protein>
<accession>A0AAV1UEE3</accession>
<evidence type="ECO:0000313" key="4">
    <source>
        <dbReference type="EMBL" id="CAK7933156.1"/>
    </source>
</evidence>
<dbReference type="InterPro" id="IPR011990">
    <property type="entry name" value="TPR-like_helical_dom_sf"/>
</dbReference>
<dbReference type="Gene3D" id="3.30.160.20">
    <property type="match status" value="1"/>
</dbReference>
<dbReference type="SUPFAM" id="SSF54768">
    <property type="entry name" value="dsRNA-binding domain-like"/>
    <property type="match status" value="1"/>
</dbReference>
<evidence type="ECO:0000256" key="2">
    <source>
        <dbReference type="SAM" id="MobiDB-lite"/>
    </source>
</evidence>
<dbReference type="Proteomes" id="UP001162060">
    <property type="component" value="Unassembled WGS sequence"/>
</dbReference>